<evidence type="ECO:0000256" key="4">
    <source>
        <dbReference type="SAM" id="MobiDB-lite"/>
    </source>
</evidence>
<reference evidence="8" key="1">
    <citation type="submission" date="2013-03" db="EMBL/GenBank/DDBJ databases">
        <title>Genome sequence of Chthonomonas calidirosea, the first sequenced genome from the Armatimonadetes phylum (formally candidate division OP10).</title>
        <authorList>
            <person name="Lee K.C.Y."/>
            <person name="Morgan X.C."/>
            <person name="Dunfield P.F."/>
            <person name="Tamas I."/>
            <person name="Houghton K.M."/>
            <person name="Vyssotski M."/>
            <person name="Ryan J.L.J."/>
            <person name="Lagutin K."/>
            <person name="McDonald I.R."/>
            <person name="Stott M.B."/>
        </authorList>
    </citation>
    <scope>NUCLEOTIDE SEQUENCE [LARGE SCALE GENOMIC DNA]</scope>
    <source>
        <strain evidence="8">DSM 23976 / ICMP 18418 / T49</strain>
    </source>
</reference>
<sequence length="348" mass="36775">MTRSPVRFFQAIALFMFAIGLAGCRNPAAAPHTSEATSGSSPSASAHYTLNLPEPPEPAIAIPSSPAKRPYRIAVSLLTRDDDFYITLEKGLREEAAKEGVQLTVESGDKDLNKQINQVQNFVAQKYDAIILCPVDSQGVISAVTLANNAHIPVFTADITSNGGKIVSYIASDNVQGGRLVGEYAAKNLLHGKGEVAILDLSTVTSVQDRVRGFKQAIAQYPGIRIVADQDVPGAKRENALPVATDILTAHPHINLIFGINDPVALGALSALQQLNNKAVMVVGFDAGPEAQNYIASGSQLKAEAIQYPHLIGKTAIDAVVKVLNGGTVPPKIAIPTGLVTQASFIKK</sequence>
<feature type="signal peptide" evidence="5">
    <location>
        <begin position="1"/>
        <end position="22"/>
    </location>
</feature>
<dbReference type="RefSeq" id="WP_016483086.1">
    <property type="nucleotide sequence ID" value="NC_021487.1"/>
</dbReference>
<feature type="chain" id="PRO_5004496501" evidence="5">
    <location>
        <begin position="23"/>
        <end position="348"/>
    </location>
</feature>
<keyword evidence="3 5" id="KW-0732">Signal</keyword>
<dbReference type="HOGENOM" id="CLU_037628_3_2_0"/>
<dbReference type="GO" id="GO:0030246">
    <property type="term" value="F:carbohydrate binding"/>
    <property type="evidence" value="ECO:0007669"/>
    <property type="project" value="UniProtKB-ARBA"/>
</dbReference>
<evidence type="ECO:0000256" key="3">
    <source>
        <dbReference type="ARBA" id="ARBA00022729"/>
    </source>
</evidence>
<dbReference type="Proteomes" id="UP000014227">
    <property type="component" value="Chromosome I"/>
</dbReference>
<dbReference type="InterPro" id="IPR025997">
    <property type="entry name" value="SBP_2_dom"/>
</dbReference>
<dbReference type="PATRIC" id="fig|1303518.3.peg.1800"/>
<feature type="domain" description="Periplasmic binding protein" evidence="6">
    <location>
        <begin position="73"/>
        <end position="327"/>
    </location>
</feature>
<evidence type="ECO:0000256" key="1">
    <source>
        <dbReference type="ARBA" id="ARBA00004196"/>
    </source>
</evidence>
<dbReference type="KEGG" id="ccz:CCALI_01744"/>
<dbReference type="PANTHER" id="PTHR46847:SF1">
    <property type="entry name" value="D-ALLOSE-BINDING PERIPLASMIC PROTEIN-RELATED"/>
    <property type="match status" value="1"/>
</dbReference>
<dbReference type="EMBL" id="HF951689">
    <property type="protein sequence ID" value="CCW35557.1"/>
    <property type="molecule type" value="Genomic_DNA"/>
</dbReference>
<evidence type="ECO:0000256" key="5">
    <source>
        <dbReference type="SAM" id="SignalP"/>
    </source>
</evidence>
<comment type="subcellular location">
    <subcellularLocation>
        <location evidence="1">Cell envelope</location>
    </subcellularLocation>
</comment>
<comment type="similarity">
    <text evidence="2">Belongs to the bacterial solute-binding protein 2 family.</text>
</comment>
<dbReference type="STRING" id="454171.CP488_02348"/>
<dbReference type="PROSITE" id="PS51257">
    <property type="entry name" value="PROKAR_LIPOPROTEIN"/>
    <property type="match status" value="1"/>
</dbReference>
<evidence type="ECO:0000313" key="7">
    <source>
        <dbReference type="EMBL" id="CCW35557.1"/>
    </source>
</evidence>
<dbReference type="OrthoDB" id="9814427at2"/>
<dbReference type="InParanoid" id="S0EVT7"/>
<keyword evidence="8" id="KW-1185">Reference proteome</keyword>
<evidence type="ECO:0000259" key="6">
    <source>
        <dbReference type="Pfam" id="PF13407"/>
    </source>
</evidence>
<evidence type="ECO:0000256" key="2">
    <source>
        <dbReference type="ARBA" id="ARBA00007639"/>
    </source>
</evidence>
<dbReference type="Pfam" id="PF13407">
    <property type="entry name" value="Peripla_BP_4"/>
    <property type="match status" value="1"/>
</dbReference>
<organism evidence="7 8">
    <name type="scientific">Chthonomonas calidirosea (strain DSM 23976 / ICMP 18418 / T49)</name>
    <dbReference type="NCBI Taxonomy" id="1303518"/>
    <lineage>
        <taxon>Bacteria</taxon>
        <taxon>Bacillati</taxon>
        <taxon>Armatimonadota</taxon>
        <taxon>Chthonomonadia</taxon>
        <taxon>Chthonomonadales</taxon>
        <taxon>Chthonomonadaceae</taxon>
        <taxon>Chthonomonas</taxon>
    </lineage>
</organism>
<proteinExistence type="inferred from homology"/>
<gene>
    <name evidence="7" type="ORF">CCALI_01744</name>
</gene>
<dbReference type="GO" id="GO:0030313">
    <property type="term" value="C:cell envelope"/>
    <property type="evidence" value="ECO:0007669"/>
    <property type="project" value="UniProtKB-SubCell"/>
</dbReference>
<dbReference type="AlphaFoldDB" id="S0EVT7"/>
<dbReference type="Gene3D" id="3.40.50.2300">
    <property type="match status" value="2"/>
</dbReference>
<dbReference type="PANTHER" id="PTHR46847">
    <property type="entry name" value="D-ALLOSE-BINDING PERIPLASMIC PROTEIN-RELATED"/>
    <property type="match status" value="1"/>
</dbReference>
<evidence type="ECO:0000313" key="8">
    <source>
        <dbReference type="Proteomes" id="UP000014227"/>
    </source>
</evidence>
<dbReference type="InterPro" id="IPR028082">
    <property type="entry name" value="Peripla_BP_I"/>
</dbReference>
<feature type="compositionally biased region" description="Low complexity" evidence="4">
    <location>
        <begin position="34"/>
        <end position="46"/>
    </location>
</feature>
<dbReference type="eggNOG" id="COG1879">
    <property type="taxonomic scope" value="Bacteria"/>
</dbReference>
<feature type="region of interest" description="Disordered" evidence="4">
    <location>
        <begin position="28"/>
        <end position="50"/>
    </location>
</feature>
<protein>
    <submittedName>
        <fullName evidence="7">Monosaccharide ABC transporter substrate-binding protein, CUT2 family (TC 3.A.1.2.-)</fullName>
    </submittedName>
</protein>
<accession>S0EVT7</accession>
<dbReference type="CDD" id="cd06322">
    <property type="entry name" value="PBP1_ABC_sugar_binding-like"/>
    <property type="match status" value="1"/>
</dbReference>
<dbReference type="SUPFAM" id="SSF53822">
    <property type="entry name" value="Periplasmic binding protein-like I"/>
    <property type="match status" value="1"/>
</dbReference>
<name>S0EVT7_CHTCT</name>